<dbReference type="EMBL" id="NBIV01000001">
    <property type="protein sequence ID" value="PXF49939.1"/>
    <property type="molecule type" value="Genomic_DNA"/>
</dbReference>
<evidence type="ECO:0000313" key="3">
    <source>
        <dbReference type="Proteomes" id="UP000247409"/>
    </source>
</evidence>
<evidence type="ECO:0000256" key="1">
    <source>
        <dbReference type="SAM" id="MobiDB-lite"/>
    </source>
</evidence>
<gene>
    <name evidence="2" type="ORF">BWQ96_00099</name>
</gene>
<feature type="compositionally biased region" description="Polar residues" evidence="1">
    <location>
        <begin position="117"/>
        <end position="137"/>
    </location>
</feature>
<feature type="compositionally biased region" description="Polar residues" evidence="1">
    <location>
        <begin position="748"/>
        <end position="759"/>
    </location>
</feature>
<feature type="compositionally biased region" description="Polar residues" evidence="1">
    <location>
        <begin position="850"/>
        <end position="864"/>
    </location>
</feature>
<sequence length="885" mass="91879">MGTSTSLKTSTAPPVVKLPPLEEEKVSHIMEICNVSRDEAVRVLDACLMDETMAIERFLSGNEVSTWSEVSKKKKQAPHNRSGSGPKGAWSTSRPSDRDRDGDRRDRDRDRDRPYHNDSQPHSNGNRRGSRQQGQYSHHQRPRDSYASKKRNQEYDSAMDANDSWAVPDSMQGFEEQQPANGSANDSVSPADSPKWGESIAQEPSTDVNEAPWGNAGSVSPSQNDPWAASPAPEDPEPEPEANPVQHEVKSSSPVRVHELTPKQPIASSSTVKPNLNYAAAAATGTSHEKHGTTSDRAPVVSAPVPNVADLDTPPSQTTDETPPSAAAEGKKRRERGSRKPRAPRHDRERPRLYTATKPPLPSPETQSPEPLEPELDPTTPTPDTSMLETPAPPANAWSAPPATPEPKSDKHLDESSTAVAVASAAVIGSEQNGGDSLSLQFGSFGLGGLDGVNWSATEQKASDPTPAVSVSPEAQTVPPVPEPSPPQTSAPIVSSAPVVPSVVAAPPAPVVPPAQLQSSAPLEVPPAISSAPEARTQIPPSVSAPVSSGATATGSGMFPMLQVGHGGSFPPPNFPNPYLVPSLHGYSPAIPSYENNGDLGSSRAPNLGPAGSMPLYDHTAIPGMQSGNGKYGAIPGLGDMNALHGGVQTGMTKDGLHSGNTDVDKSSSIGTTGLPSGMDPLAPPYLMAGYPSMQYPLYPFPTGPYGPPPGMAPGPSPFPYPTAGQVSSQGGRGGFGFEDGNVGLGANSRNGSGLSESMYTPGGYLNTSMAHTSSQKNPTEGAYKPVRPNHGNGLSGMGMAGGIVHGMAYGDYTGGMPGVSSGVVSGGGPGSWNNRQPNNGRGDGANGPGMNQSIPGASQNSSVYAAGPGAPNGYWSHQQGGYYS</sequence>
<name>A0A2V3J6A7_9FLOR</name>
<evidence type="ECO:0008006" key="4">
    <source>
        <dbReference type="Google" id="ProtNLM"/>
    </source>
</evidence>
<feature type="compositionally biased region" description="Pro residues" evidence="1">
    <location>
        <begin position="479"/>
        <end position="489"/>
    </location>
</feature>
<organism evidence="2 3">
    <name type="scientific">Gracilariopsis chorda</name>
    <dbReference type="NCBI Taxonomy" id="448386"/>
    <lineage>
        <taxon>Eukaryota</taxon>
        <taxon>Rhodophyta</taxon>
        <taxon>Florideophyceae</taxon>
        <taxon>Rhodymeniophycidae</taxon>
        <taxon>Gracilariales</taxon>
        <taxon>Gracilariaceae</taxon>
        <taxon>Gracilariopsis</taxon>
    </lineage>
</organism>
<keyword evidence="3" id="KW-1185">Reference proteome</keyword>
<feature type="compositionally biased region" description="Pro residues" evidence="1">
    <location>
        <begin position="709"/>
        <end position="721"/>
    </location>
</feature>
<feature type="compositionally biased region" description="Basic and acidic residues" evidence="1">
    <location>
        <begin position="95"/>
        <end position="116"/>
    </location>
</feature>
<dbReference type="SUPFAM" id="SSF46934">
    <property type="entry name" value="UBA-like"/>
    <property type="match status" value="1"/>
</dbReference>
<feature type="compositionally biased region" description="Low complexity" evidence="1">
    <location>
        <begin position="298"/>
        <end position="309"/>
    </location>
</feature>
<feature type="region of interest" description="Disordered" evidence="1">
    <location>
        <begin position="69"/>
        <end position="419"/>
    </location>
</feature>
<feature type="compositionally biased region" description="Basic and acidic residues" evidence="1">
    <location>
        <begin position="142"/>
        <end position="154"/>
    </location>
</feature>
<feature type="compositionally biased region" description="Polar residues" evidence="1">
    <location>
        <begin position="659"/>
        <end position="675"/>
    </location>
</feature>
<feature type="compositionally biased region" description="Polar residues" evidence="1">
    <location>
        <begin position="178"/>
        <end position="190"/>
    </location>
</feature>
<feature type="compositionally biased region" description="Basic residues" evidence="1">
    <location>
        <begin position="331"/>
        <end position="343"/>
    </location>
</feature>
<dbReference type="Proteomes" id="UP000247409">
    <property type="component" value="Unassembled WGS sequence"/>
</dbReference>
<evidence type="ECO:0000313" key="2">
    <source>
        <dbReference type="EMBL" id="PXF49939.1"/>
    </source>
</evidence>
<dbReference type="OrthoDB" id="10483474at2759"/>
<accession>A0A2V3J6A7</accession>
<reference evidence="2 3" key="1">
    <citation type="journal article" date="2018" name="Mol. Biol. Evol.">
        <title>Analysis of the draft genome of the red seaweed Gracilariopsis chorda provides insights into genome size evolution in Rhodophyta.</title>
        <authorList>
            <person name="Lee J."/>
            <person name="Yang E.C."/>
            <person name="Graf L."/>
            <person name="Yang J.H."/>
            <person name="Qiu H."/>
            <person name="Zel Zion U."/>
            <person name="Chan C.X."/>
            <person name="Stephens T.G."/>
            <person name="Weber A.P.M."/>
            <person name="Boo G.H."/>
            <person name="Boo S.M."/>
            <person name="Kim K.M."/>
            <person name="Shin Y."/>
            <person name="Jung M."/>
            <person name="Lee S.J."/>
            <person name="Yim H.S."/>
            <person name="Lee J.H."/>
            <person name="Bhattacharya D."/>
            <person name="Yoon H.S."/>
        </authorList>
    </citation>
    <scope>NUCLEOTIDE SEQUENCE [LARGE SCALE GENOMIC DNA]</scope>
    <source>
        <strain evidence="2 3">SKKU-2015</strain>
        <tissue evidence="2">Whole body</tissue>
    </source>
</reference>
<feature type="region of interest" description="Disordered" evidence="1">
    <location>
        <begin position="457"/>
        <end position="493"/>
    </location>
</feature>
<proteinExistence type="predicted"/>
<comment type="caution">
    <text evidence="2">The sequence shown here is derived from an EMBL/GenBank/DDBJ whole genome shotgun (WGS) entry which is preliminary data.</text>
</comment>
<feature type="region of interest" description="Disordered" evidence="1">
    <location>
        <begin position="821"/>
        <end position="885"/>
    </location>
</feature>
<dbReference type="InterPro" id="IPR009060">
    <property type="entry name" value="UBA-like_sf"/>
</dbReference>
<feature type="compositionally biased region" description="Polar residues" evidence="1">
    <location>
        <begin position="876"/>
        <end position="885"/>
    </location>
</feature>
<feature type="region of interest" description="Disordered" evidence="1">
    <location>
        <begin position="709"/>
        <end position="791"/>
    </location>
</feature>
<dbReference type="AlphaFoldDB" id="A0A2V3J6A7"/>
<feature type="region of interest" description="Disordered" evidence="1">
    <location>
        <begin position="657"/>
        <end position="677"/>
    </location>
</feature>
<feature type="compositionally biased region" description="Polar residues" evidence="1">
    <location>
        <begin position="766"/>
        <end position="779"/>
    </location>
</feature>
<protein>
    <recommendedName>
        <fullName evidence="4">GBF-interacting protein 1 N-terminal domain-containing protein</fullName>
    </recommendedName>
</protein>